<keyword evidence="4 8" id="KW-0472">Membrane</keyword>
<dbReference type="Pfam" id="PF08447">
    <property type="entry name" value="PAS_3"/>
    <property type="match status" value="1"/>
</dbReference>
<dbReference type="PROSITE" id="PS50885">
    <property type="entry name" value="HAMP"/>
    <property type="match status" value="1"/>
</dbReference>
<dbReference type="InterPro" id="IPR035965">
    <property type="entry name" value="PAS-like_dom_sf"/>
</dbReference>
<keyword evidence="3 8" id="KW-1133">Transmembrane helix</keyword>
<dbReference type="Gene3D" id="1.10.287.950">
    <property type="entry name" value="Methyl-accepting chemotaxis protein"/>
    <property type="match status" value="1"/>
</dbReference>
<dbReference type="EMBL" id="JBAJEX010000004">
    <property type="protein sequence ID" value="MEO1766847.1"/>
    <property type="molecule type" value="Genomic_DNA"/>
</dbReference>
<gene>
    <name evidence="12" type="ORF">V6E02_06440</name>
</gene>
<evidence type="ECO:0000259" key="9">
    <source>
        <dbReference type="PROSITE" id="PS50111"/>
    </source>
</evidence>
<dbReference type="InterPro" id="IPR013655">
    <property type="entry name" value="PAS_fold_3"/>
</dbReference>
<evidence type="ECO:0000256" key="2">
    <source>
        <dbReference type="ARBA" id="ARBA00022692"/>
    </source>
</evidence>
<evidence type="ECO:0000256" key="4">
    <source>
        <dbReference type="ARBA" id="ARBA00023136"/>
    </source>
</evidence>
<name>A0ABV0EDV1_9BURK</name>
<sequence length="541" mass="57632">MRNNQPVTQREYPVRADCSIISHTDTKGRITYVNDDFVEYAGFTREELLGQPHNIIRHPDMPEEAFRDLWATLKAGRAWHGLVKNRRKDGDHYWVKATVTPLPDGSGYMSVRLAPSREEVAAAESLYARMRAGEGFRLDGGRVIPPGLRGWITRLSLRLADVHLSTRIALLGVLGVAMSVIVAVQAHGKALFFEIAGAGALLMSVLAFDTWRRVSSGLRQAVAVADQVAHGELRIDTPNLGKNEVGVLMDRLQQMRNRLCELAIEMRHSASRMTLAAAGTAASAQSVAQDAASASEATSAMAATVEELSVSMDHVEANAADARRAAETAGQAAENGARVVHEAAGEIARIADTVRQAADGINELESISGEIGAIVNTIKEIADQTNLLALNAAIEAARAGEQGRGFAVVADEVRKLAERTAHSTVEIGRMVERIQSQTRAATGQMGAGVKLVEDGVAVANQAGDAVAAIRHQTDAVLAAITEIGAALKEQAEATREVARTVERVAQASESTAGAAGEAAHTSQEMGQVAERLAELTAQFRT</sequence>
<evidence type="ECO:0000256" key="3">
    <source>
        <dbReference type="ARBA" id="ARBA00022989"/>
    </source>
</evidence>
<dbReference type="CDD" id="cd00130">
    <property type="entry name" value="PAS"/>
    <property type="match status" value="1"/>
</dbReference>
<evidence type="ECO:0000313" key="12">
    <source>
        <dbReference type="EMBL" id="MEO1766847.1"/>
    </source>
</evidence>
<comment type="similarity">
    <text evidence="6">Belongs to the methyl-accepting chemotaxis (MCP) protein family.</text>
</comment>
<dbReference type="InterPro" id="IPR000014">
    <property type="entry name" value="PAS"/>
</dbReference>
<keyword evidence="5 7" id="KW-0807">Transducer</keyword>
<evidence type="ECO:0000256" key="8">
    <source>
        <dbReference type="SAM" id="Phobius"/>
    </source>
</evidence>
<dbReference type="InterPro" id="IPR004089">
    <property type="entry name" value="MCPsignal_dom"/>
</dbReference>
<comment type="subcellular location">
    <subcellularLocation>
        <location evidence="1">Membrane</location>
        <topology evidence="1">Multi-pass membrane protein</topology>
    </subcellularLocation>
</comment>
<dbReference type="Pfam" id="PF00015">
    <property type="entry name" value="MCPsignal"/>
    <property type="match status" value="1"/>
</dbReference>
<dbReference type="Pfam" id="PF00672">
    <property type="entry name" value="HAMP"/>
    <property type="match status" value="1"/>
</dbReference>
<accession>A0ABV0EDV1</accession>
<reference evidence="12 13" key="1">
    <citation type="submission" date="2024-02" db="EMBL/GenBank/DDBJ databases">
        <title>New thermophilic sulfur-oxidizing bacteria from a hot springs of the Uzon caldera (Kamchatka, Russia).</title>
        <authorList>
            <person name="Dukat A.M."/>
            <person name="Elcheninov A.G."/>
            <person name="Frolov E.N."/>
        </authorList>
    </citation>
    <scope>NUCLEOTIDE SEQUENCE [LARGE SCALE GENOMIC DNA]</scope>
    <source>
        <strain evidence="12 13">AK1</strain>
    </source>
</reference>
<dbReference type="NCBIfam" id="TIGR00229">
    <property type="entry name" value="sensory_box"/>
    <property type="match status" value="1"/>
</dbReference>
<dbReference type="InterPro" id="IPR003660">
    <property type="entry name" value="HAMP_dom"/>
</dbReference>
<feature type="transmembrane region" description="Helical" evidence="8">
    <location>
        <begin position="164"/>
        <end position="184"/>
    </location>
</feature>
<feature type="domain" description="PAS" evidence="10">
    <location>
        <begin position="25"/>
        <end position="76"/>
    </location>
</feature>
<dbReference type="PROSITE" id="PS50112">
    <property type="entry name" value="PAS"/>
    <property type="match status" value="1"/>
</dbReference>
<feature type="domain" description="HAMP" evidence="11">
    <location>
        <begin position="212"/>
        <end position="264"/>
    </location>
</feature>
<feature type="domain" description="Methyl-accepting transducer" evidence="9">
    <location>
        <begin position="269"/>
        <end position="505"/>
    </location>
</feature>
<evidence type="ECO:0000256" key="6">
    <source>
        <dbReference type="ARBA" id="ARBA00029447"/>
    </source>
</evidence>
<dbReference type="SUPFAM" id="SSF58104">
    <property type="entry name" value="Methyl-accepting chemotaxis protein (MCP) signaling domain"/>
    <property type="match status" value="1"/>
</dbReference>
<dbReference type="CDD" id="cd06225">
    <property type="entry name" value="HAMP"/>
    <property type="match status" value="1"/>
</dbReference>
<dbReference type="Proteomes" id="UP001482231">
    <property type="component" value="Unassembled WGS sequence"/>
</dbReference>
<dbReference type="SUPFAM" id="SSF55785">
    <property type="entry name" value="PYP-like sensor domain (PAS domain)"/>
    <property type="match status" value="1"/>
</dbReference>
<dbReference type="RefSeq" id="WP_347307958.1">
    <property type="nucleotide sequence ID" value="NZ_JBAJEX010000004.1"/>
</dbReference>
<keyword evidence="13" id="KW-1185">Reference proteome</keyword>
<dbReference type="Gene3D" id="3.30.450.20">
    <property type="entry name" value="PAS domain"/>
    <property type="match status" value="1"/>
</dbReference>
<proteinExistence type="inferred from homology"/>
<evidence type="ECO:0000259" key="10">
    <source>
        <dbReference type="PROSITE" id="PS50112"/>
    </source>
</evidence>
<evidence type="ECO:0000256" key="7">
    <source>
        <dbReference type="PROSITE-ProRule" id="PRU00284"/>
    </source>
</evidence>
<dbReference type="CDD" id="cd11386">
    <property type="entry name" value="MCP_signal"/>
    <property type="match status" value="1"/>
</dbReference>
<comment type="caution">
    <text evidence="12">The sequence shown here is derived from an EMBL/GenBank/DDBJ whole genome shotgun (WGS) entry which is preliminary data.</text>
</comment>
<dbReference type="SMART" id="SM00304">
    <property type="entry name" value="HAMP"/>
    <property type="match status" value="2"/>
</dbReference>
<dbReference type="PROSITE" id="PS50111">
    <property type="entry name" value="CHEMOTAXIS_TRANSDUC_2"/>
    <property type="match status" value="1"/>
</dbReference>
<evidence type="ECO:0000256" key="5">
    <source>
        <dbReference type="ARBA" id="ARBA00023224"/>
    </source>
</evidence>
<keyword evidence="2 8" id="KW-0812">Transmembrane</keyword>
<evidence type="ECO:0000256" key="1">
    <source>
        <dbReference type="ARBA" id="ARBA00004141"/>
    </source>
</evidence>
<dbReference type="SMART" id="SM00283">
    <property type="entry name" value="MA"/>
    <property type="match status" value="1"/>
</dbReference>
<evidence type="ECO:0000259" key="11">
    <source>
        <dbReference type="PROSITE" id="PS50885"/>
    </source>
</evidence>
<dbReference type="PANTHER" id="PTHR32089">
    <property type="entry name" value="METHYL-ACCEPTING CHEMOTAXIS PROTEIN MCPB"/>
    <property type="match status" value="1"/>
</dbReference>
<organism evidence="12 13">
    <name type="scientific">Thiobacter aerophilum</name>
    <dbReference type="NCBI Taxonomy" id="3121275"/>
    <lineage>
        <taxon>Bacteria</taxon>
        <taxon>Pseudomonadati</taxon>
        <taxon>Pseudomonadota</taxon>
        <taxon>Betaproteobacteria</taxon>
        <taxon>Burkholderiales</taxon>
        <taxon>Thiobacteraceae</taxon>
        <taxon>Thiobacter</taxon>
    </lineage>
</organism>
<protein>
    <submittedName>
        <fullName evidence="12">PAS domain-containing methyl-accepting chemotaxis protein</fullName>
    </submittedName>
</protein>
<dbReference type="PANTHER" id="PTHR32089:SF119">
    <property type="entry name" value="METHYL-ACCEPTING CHEMOTAXIS PROTEIN CTPL"/>
    <property type="match status" value="1"/>
</dbReference>
<evidence type="ECO:0000313" key="13">
    <source>
        <dbReference type="Proteomes" id="UP001482231"/>
    </source>
</evidence>